<dbReference type="Pfam" id="PF01483">
    <property type="entry name" value="P_proprotein"/>
    <property type="match status" value="1"/>
</dbReference>
<dbReference type="GO" id="GO:0004252">
    <property type="term" value="F:serine-type endopeptidase activity"/>
    <property type="evidence" value="ECO:0007669"/>
    <property type="project" value="UniProtKB-UniRule"/>
</dbReference>
<feature type="active site" description="Charge relay system" evidence="13 14">
    <location>
        <position position="538"/>
    </location>
</feature>
<evidence type="ECO:0000256" key="9">
    <source>
        <dbReference type="ARBA" id="ARBA00022989"/>
    </source>
</evidence>
<keyword evidence="3 14" id="KW-0645">Protease</keyword>
<dbReference type="AlphaFoldDB" id="A0A2N5T2G9"/>
<keyword evidence="9 16" id="KW-1133">Transmembrane helix</keyword>
<feature type="domain" description="P/Homo B" evidence="17">
    <location>
        <begin position="614"/>
        <end position="749"/>
    </location>
</feature>
<evidence type="ECO:0000256" key="14">
    <source>
        <dbReference type="PROSITE-ProRule" id="PRU01240"/>
    </source>
</evidence>
<dbReference type="GO" id="GO:0005802">
    <property type="term" value="C:trans-Golgi network"/>
    <property type="evidence" value="ECO:0007669"/>
    <property type="project" value="TreeGrafter"/>
</dbReference>
<dbReference type="OrthoDB" id="300641at2759"/>
<dbReference type="InterPro" id="IPR000209">
    <property type="entry name" value="Peptidase_S8/S53_dom"/>
</dbReference>
<dbReference type="GO" id="GO:0007323">
    <property type="term" value="P:peptide pheromone maturation"/>
    <property type="evidence" value="ECO:0007669"/>
    <property type="project" value="UniProtKB-ARBA"/>
</dbReference>
<dbReference type="STRING" id="200324.A0A2N5T2G9"/>
<keyword evidence="5" id="KW-0732">Signal</keyword>
<keyword evidence="7 14" id="KW-0720">Serine protease</keyword>
<evidence type="ECO:0000256" key="1">
    <source>
        <dbReference type="ARBA" id="ARBA00004370"/>
    </source>
</evidence>
<feature type="compositionally biased region" description="Acidic residues" evidence="15">
    <location>
        <begin position="1005"/>
        <end position="1020"/>
    </location>
</feature>
<dbReference type="PRINTS" id="PR00723">
    <property type="entry name" value="SUBTILISIN"/>
</dbReference>
<dbReference type="InterPro" id="IPR008979">
    <property type="entry name" value="Galactose-bd-like_sf"/>
</dbReference>
<feature type="transmembrane region" description="Helical" evidence="16">
    <location>
        <begin position="62"/>
        <end position="81"/>
    </location>
</feature>
<dbReference type="PROSITE" id="PS51829">
    <property type="entry name" value="P_HOMO_B"/>
    <property type="match status" value="1"/>
</dbReference>
<feature type="region of interest" description="Disordered" evidence="15">
    <location>
        <begin position="922"/>
        <end position="1056"/>
    </location>
</feature>
<dbReference type="Gene3D" id="2.60.120.260">
    <property type="entry name" value="Galactose-binding domain-like"/>
    <property type="match status" value="1"/>
</dbReference>
<evidence type="ECO:0000256" key="4">
    <source>
        <dbReference type="ARBA" id="ARBA00022692"/>
    </source>
</evidence>
<evidence type="ECO:0000259" key="17">
    <source>
        <dbReference type="PROSITE" id="PS51829"/>
    </source>
</evidence>
<evidence type="ECO:0000256" key="10">
    <source>
        <dbReference type="ARBA" id="ARBA00023136"/>
    </source>
</evidence>
<evidence type="ECO:0000256" key="12">
    <source>
        <dbReference type="ARBA" id="ARBA00023180"/>
    </source>
</evidence>
<keyword evidence="11" id="KW-0865">Zymogen</keyword>
<keyword evidence="4 16" id="KW-0812">Transmembrane</keyword>
<feature type="compositionally biased region" description="Basic and acidic residues" evidence="15">
    <location>
        <begin position="983"/>
        <end position="997"/>
    </location>
</feature>
<evidence type="ECO:0000256" key="6">
    <source>
        <dbReference type="ARBA" id="ARBA00022801"/>
    </source>
</evidence>
<comment type="caution">
    <text evidence="18">The sequence shown here is derived from an EMBL/GenBank/DDBJ whole genome shotgun (WGS) entry which is preliminary data.</text>
</comment>
<dbReference type="FunFam" id="2.60.120.260:FF:000026">
    <property type="entry name" value="proprotein convertase subtilisin/kexin type 7"/>
    <property type="match status" value="1"/>
</dbReference>
<dbReference type="Pfam" id="PF00082">
    <property type="entry name" value="Peptidase_S8"/>
    <property type="match status" value="1"/>
</dbReference>
<evidence type="ECO:0000256" key="3">
    <source>
        <dbReference type="ARBA" id="ARBA00022670"/>
    </source>
</evidence>
<dbReference type="PROSITE" id="PS00138">
    <property type="entry name" value="SUBTILASE_SER"/>
    <property type="match status" value="1"/>
</dbReference>
<dbReference type="PROSITE" id="PS51892">
    <property type="entry name" value="SUBTILASE"/>
    <property type="match status" value="1"/>
</dbReference>
<dbReference type="EMBL" id="PGCJ01000809">
    <property type="protein sequence ID" value="PLW19678.1"/>
    <property type="molecule type" value="Genomic_DNA"/>
</dbReference>
<reference evidence="18 19" key="1">
    <citation type="submission" date="2017-11" db="EMBL/GenBank/DDBJ databases">
        <title>De novo assembly and phasing of dikaryotic genomes from two isolates of Puccinia coronata f. sp. avenae, the causal agent of oat crown rust.</title>
        <authorList>
            <person name="Miller M.E."/>
            <person name="Zhang Y."/>
            <person name="Omidvar V."/>
            <person name="Sperschneider J."/>
            <person name="Schwessinger B."/>
            <person name="Raley C."/>
            <person name="Palmer J.M."/>
            <person name="Garnica D."/>
            <person name="Upadhyaya N."/>
            <person name="Rathjen J."/>
            <person name="Taylor J.M."/>
            <person name="Park R.F."/>
            <person name="Dodds P.N."/>
            <person name="Hirsch C.D."/>
            <person name="Kianian S.F."/>
            <person name="Figueroa M."/>
        </authorList>
    </citation>
    <scope>NUCLEOTIDE SEQUENCE [LARGE SCALE GENOMIC DNA]</scope>
    <source>
        <strain evidence="18">12NC29</strain>
    </source>
</reference>
<keyword evidence="8" id="KW-0106">Calcium</keyword>
<feature type="region of interest" description="Disordered" evidence="15">
    <location>
        <begin position="248"/>
        <end position="269"/>
    </location>
</feature>
<evidence type="ECO:0000256" key="7">
    <source>
        <dbReference type="ARBA" id="ARBA00022825"/>
    </source>
</evidence>
<dbReference type="InterPro" id="IPR022398">
    <property type="entry name" value="Peptidase_S8_His-AS"/>
</dbReference>
<dbReference type="PROSITE" id="PS00137">
    <property type="entry name" value="SUBTILASE_HIS"/>
    <property type="match status" value="1"/>
</dbReference>
<dbReference type="SUPFAM" id="SSF52743">
    <property type="entry name" value="Subtilisin-like"/>
    <property type="match status" value="1"/>
</dbReference>
<evidence type="ECO:0000313" key="19">
    <source>
        <dbReference type="Proteomes" id="UP000235388"/>
    </source>
</evidence>
<keyword evidence="19" id="KW-1185">Reference proteome</keyword>
<evidence type="ECO:0000256" key="13">
    <source>
        <dbReference type="PIRSR" id="PIRSR615500-1"/>
    </source>
</evidence>
<dbReference type="Proteomes" id="UP000235388">
    <property type="component" value="Unassembled WGS sequence"/>
</dbReference>
<dbReference type="InterPro" id="IPR015500">
    <property type="entry name" value="Peptidase_S8_subtilisin-rel"/>
</dbReference>
<evidence type="ECO:0000256" key="5">
    <source>
        <dbReference type="ARBA" id="ARBA00022729"/>
    </source>
</evidence>
<proteinExistence type="inferred from homology"/>
<dbReference type="InterPro" id="IPR036852">
    <property type="entry name" value="Peptidase_S8/S53_dom_sf"/>
</dbReference>
<evidence type="ECO:0000313" key="18">
    <source>
        <dbReference type="EMBL" id="PLW19678.1"/>
    </source>
</evidence>
<feature type="transmembrane region" description="Helical" evidence="16">
    <location>
        <begin position="852"/>
        <end position="874"/>
    </location>
</feature>
<organism evidence="18 19">
    <name type="scientific">Puccinia coronata f. sp. avenae</name>
    <dbReference type="NCBI Taxonomy" id="200324"/>
    <lineage>
        <taxon>Eukaryota</taxon>
        <taxon>Fungi</taxon>
        <taxon>Dikarya</taxon>
        <taxon>Basidiomycota</taxon>
        <taxon>Pucciniomycotina</taxon>
        <taxon>Pucciniomycetes</taxon>
        <taxon>Pucciniales</taxon>
        <taxon>Pucciniaceae</taxon>
        <taxon>Puccinia</taxon>
    </lineage>
</organism>
<dbReference type="GO" id="GO:0000139">
    <property type="term" value="C:Golgi membrane"/>
    <property type="evidence" value="ECO:0007669"/>
    <property type="project" value="TreeGrafter"/>
</dbReference>
<dbReference type="InterPro" id="IPR034182">
    <property type="entry name" value="Kexin/furin"/>
</dbReference>
<keyword evidence="6 14" id="KW-0378">Hydrolase</keyword>
<keyword evidence="12" id="KW-0325">Glycoprotein</keyword>
<dbReference type="CDD" id="cd04059">
    <property type="entry name" value="Peptidases_S8_Protein_convertases_Kexins_Furin-like"/>
    <property type="match status" value="1"/>
</dbReference>
<feature type="active site" description="Charge relay system" evidence="13 14">
    <location>
        <position position="328"/>
    </location>
</feature>
<evidence type="ECO:0000256" key="2">
    <source>
        <dbReference type="ARBA" id="ARBA00005325"/>
    </source>
</evidence>
<dbReference type="FunFam" id="3.40.50.200:FF:000005">
    <property type="entry name" value="Proprotein convertase subtilisin/kexin type 7"/>
    <property type="match status" value="1"/>
</dbReference>
<accession>A0A2N5T2G9</accession>
<dbReference type="InterPro" id="IPR002884">
    <property type="entry name" value="P_dom"/>
</dbReference>
<evidence type="ECO:0000256" key="11">
    <source>
        <dbReference type="ARBA" id="ARBA00023145"/>
    </source>
</evidence>
<dbReference type="InterPro" id="IPR023828">
    <property type="entry name" value="Peptidase_S8_Ser-AS"/>
</dbReference>
<evidence type="ECO:0000256" key="8">
    <source>
        <dbReference type="ARBA" id="ARBA00022837"/>
    </source>
</evidence>
<keyword evidence="10 16" id="KW-0472">Membrane</keyword>
<dbReference type="SUPFAM" id="SSF49785">
    <property type="entry name" value="Galactose-binding domain-like"/>
    <property type="match status" value="1"/>
</dbReference>
<protein>
    <recommendedName>
        <fullName evidence="17">P/Homo B domain-containing protein</fullName>
    </recommendedName>
</protein>
<feature type="active site" description="Charge relay system" evidence="13 14">
    <location>
        <position position="366"/>
    </location>
</feature>
<gene>
    <name evidence="18" type="ORF">PCANC_08924</name>
</gene>
<name>A0A2N5T2G9_9BASI</name>
<evidence type="ECO:0000256" key="16">
    <source>
        <dbReference type="SAM" id="Phobius"/>
    </source>
</evidence>
<dbReference type="PANTHER" id="PTHR42884">
    <property type="entry name" value="PROPROTEIN CONVERTASE SUBTILISIN/KEXIN-RELATED"/>
    <property type="match status" value="1"/>
</dbReference>
<dbReference type="GO" id="GO:0016485">
    <property type="term" value="P:protein processing"/>
    <property type="evidence" value="ECO:0007669"/>
    <property type="project" value="TreeGrafter"/>
</dbReference>
<comment type="similarity">
    <text evidence="2">Belongs to the peptidase S8 family. Furin subfamily.</text>
</comment>
<comment type="subcellular location">
    <subcellularLocation>
        <location evidence="1">Membrane</location>
    </subcellularLocation>
</comment>
<sequence>MAPPPVSSGAARHGLIGVFWDRIEEEPNASRNHATTSRWSLSSMATLPAATRPGIPHRSAPAFAVLALLALLLPITLVIALSQPQPRSYDSHAYYVIETSPTSSGASHSTQSIARDLADRLDTEFVERVGELENFWLVKAPKTRADRGYELFDSHILNTRALSSEKNSQNQKSHQTQQRDSVVEHFQLIRRSAYDPLLESQINRFDEKLRRKRSLPNSSLSARHLAYSIRSLERQVLRRRQKRDLIYVPTPDGPAPLLEPRQTASRPTKGGKLLTLSQMAARKFNIYDPLWPKQWHLVNDVIQKHMINATGVWDMGITGKNVTVAIVDDGIDMTSDDLKDNFFEAGSWDYNDHTPLPEPRLPDDLHGTRCAGEIAAVRNDVCGVGVAYDGKVAGIRILSASISDADEASALNYGYQENHIYSCSWGPPDDGKSMEAPSRLIFKAMLNGIQKGRGGKGSVFVFASGNGGAVDDQCNFDGYTNSIYSVTISAIDRQGLHPYYSEVCSANMVVTYSSGSGDNIHTTDVGKNKCTDRHGGTSAAAPLGAGIFALVLQARPDLTWRDVQYLAVTTAIPFSLDDPDWQRTASGRLYNHKFGFGNMDAYHIVQAAKTWKLVKPQAWWTSANVNAHSQPVTKQGANATIVVTQADLDGANFESLEHITVAVNIKHSRRGNVRVLLISPHGSVSILAAHRRYDDASTGFPGWVFMTVKHWGENAVGAWTLSVQDPIGTQNSNGTFEDWAMGMWGECKDATRQQLFKMPDDAEILLPPSPVSGVALETVMPGLSSSVFGAAPTPLKNPPPLVSDTSMGFSKTKSYVKPTAHLPEDHTGNYTSGDIVTGMGSMSAYLKGKSSWVFVAFGIAIVVGGCLCGWFFLLRMRRQRERARFQTDPDGDQADQGVGLLSGARRPGGLLQQVLGGASGRGNGYGFEPVAGEEDLPMRSMGRGPIESRHKAGMSQTKPTTKDLYDAFGNASGSEDGCETEQEEKQPHRESQADNKPRAAPYNDIDPDDEYMDSFLEDPDANTPLASRTPADEHSDQESRRLVDEEDEDGRQEGED</sequence>
<feature type="compositionally biased region" description="Basic and acidic residues" evidence="15">
    <location>
        <begin position="1030"/>
        <end position="1043"/>
    </location>
</feature>
<dbReference type="PANTHER" id="PTHR42884:SF14">
    <property type="entry name" value="NEUROENDOCRINE CONVERTASE 1"/>
    <property type="match status" value="1"/>
</dbReference>
<dbReference type="Gene3D" id="3.40.50.200">
    <property type="entry name" value="Peptidase S8/S53 domain"/>
    <property type="match status" value="1"/>
</dbReference>
<evidence type="ECO:0000256" key="15">
    <source>
        <dbReference type="SAM" id="MobiDB-lite"/>
    </source>
</evidence>